<dbReference type="STRING" id="1129794.C427_1894"/>
<evidence type="ECO:0000256" key="1">
    <source>
        <dbReference type="SAM" id="Phobius"/>
    </source>
</evidence>
<evidence type="ECO:0000313" key="3">
    <source>
        <dbReference type="Proteomes" id="UP000011864"/>
    </source>
</evidence>
<protein>
    <recommendedName>
        <fullName evidence="4">DUF4381 domain-containing protein</fullName>
    </recommendedName>
</protein>
<evidence type="ECO:0000313" key="2">
    <source>
        <dbReference type="EMBL" id="AGH44003.1"/>
    </source>
</evidence>
<gene>
    <name evidence="2" type="ORF">C427_1894</name>
</gene>
<proteinExistence type="predicted"/>
<name>M4RN25_9ALTE</name>
<dbReference type="eggNOG" id="ENOG50331W9">
    <property type="taxonomic scope" value="Bacteria"/>
</dbReference>
<dbReference type="KEGG" id="gps:C427_1894"/>
<dbReference type="InterPro" id="IPR025489">
    <property type="entry name" value="DUF4381"/>
</dbReference>
<dbReference type="EMBL" id="CP003837">
    <property type="protein sequence ID" value="AGH44003.1"/>
    <property type="molecule type" value="Genomic_DNA"/>
</dbReference>
<dbReference type="RefSeq" id="WP_015430643.1">
    <property type="nucleotide sequence ID" value="NC_020514.1"/>
</dbReference>
<dbReference type="PATRIC" id="fig|1129794.4.peg.1876"/>
<evidence type="ECO:0008006" key="4">
    <source>
        <dbReference type="Google" id="ProtNLM"/>
    </source>
</evidence>
<sequence>MNPLQNLKDIRTPASIEIWPPAYGWWLLACLLLVGICILSIWLVKMRKVSLAKRQALKALQQIDASHLDSVPQLNQLLKRLAMTYFPNQNVQQMHGAQWTIFLIQTLPSKKAEGVSETFELMQQALYQPHTSEKP</sequence>
<reference evidence="2 3" key="1">
    <citation type="journal article" date="2013" name="Genome Announc.">
        <title>Complete Genome Sequence of Glaciecola psychrophila Strain 170T.</title>
        <authorList>
            <person name="Yin J."/>
            <person name="Chen J."/>
            <person name="Liu G."/>
            <person name="Yu Y."/>
            <person name="Song L."/>
            <person name="Wang X."/>
            <person name="Qu X."/>
        </authorList>
    </citation>
    <scope>NUCLEOTIDE SEQUENCE [LARGE SCALE GENOMIC DNA]</scope>
    <source>
        <strain evidence="2 3">170</strain>
    </source>
</reference>
<dbReference type="Pfam" id="PF14316">
    <property type="entry name" value="DUF4381"/>
    <property type="match status" value="1"/>
</dbReference>
<dbReference type="AlphaFoldDB" id="M4RN25"/>
<keyword evidence="3" id="KW-1185">Reference proteome</keyword>
<organism evidence="2 3">
    <name type="scientific">Paraglaciecola psychrophila 170</name>
    <dbReference type="NCBI Taxonomy" id="1129794"/>
    <lineage>
        <taxon>Bacteria</taxon>
        <taxon>Pseudomonadati</taxon>
        <taxon>Pseudomonadota</taxon>
        <taxon>Gammaproteobacteria</taxon>
        <taxon>Alteromonadales</taxon>
        <taxon>Alteromonadaceae</taxon>
        <taxon>Paraglaciecola</taxon>
    </lineage>
</organism>
<keyword evidence="1" id="KW-0472">Membrane</keyword>
<dbReference type="HOGENOM" id="CLU_113195_0_2_6"/>
<keyword evidence="1" id="KW-0812">Transmembrane</keyword>
<feature type="transmembrane region" description="Helical" evidence="1">
    <location>
        <begin position="23"/>
        <end position="44"/>
    </location>
</feature>
<keyword evidence="1" id="KW-1133">Transmembrane helix</keyword>
<accession>M4RN25</accession>
<dbReference type="Proteomes" id="UP000011864">
    <property type="component" value="Chromosome"/>
</dbReference>